<evidence type="ECO:0000256" key="1">
    <source>
        <dbReference type="ARBA" id="ARBA00001974"/>
    </source>
</evidence>
<evidence type="ECO:0000256" key="2">
    <source>
        <dbReference type="ARBA" id="ARBA00006730"/>
    </source>
</evidence>
<keyword evidence="3" id="KW-0285">Flavoprotein</keyword>
<keyword evidence="4" id="KW-0274">FAD</keyword>
<evidence type="ECO:0000256" key="5">
    <source>
        <dbReference type="ARBA" id="ARBA00023002"/>
    </source>
</evidence>
<dbReference type="GO" id="GO:0003884">
    <property type="term" value="F:D-amino-acid oxidase activity"/>
    <property type="evidence" value="ECO:0007669"/>
    <property type="project" value="InterPro"/>
</dbReference>
<organism evidence="8 9">
    <name type="scientific">Pseudozyma antarctica</name>
    <name type="common">Yeast</name>
    <name type="synonym">Candida antarctica</name>
    <dbReference type="NCBI Taxonomy" id="84753"/>
    <lineage>
        <taxon>Eukaryota</taxon>
        <taxon>Fungi</taxon>
        <taxon>Dikarya</taxon>
        <taxon>Basidiomycota</taxon>
        <taxon>Ustilaginomycotina</taxon>
        <taxon>Ustilaginomycetes</taxon>
        <taxon>Ustilaginales</taxon>
        <taxon>Ustilaginaceae</taxon>
        <taxon>Moesziomyces</taxon>
    </lineage>
</organism>
<evidence type="ECO:0000256" key="4">
    <source>
        <dbReference type="ARBA" id="ARBA00022827"/>
    </source>
</evidence>
<gene>
    <name evidence="8" type="ORF">PAN0_015d5079</name>
</gene>
<accession>A0A081CJK9</accession>
<feature type="compositionally biased region" description="Basic and acidic residues" evidence="6">
    <location>
        <begin position="9"/>
        <end position="28"/>
    </location>
</feature>
<dbReference type="Gene3D" id="3.30.9.10">
    <property type="entry name" value="D-Amino Acid Oxidase, subunit A, domain 2"/>
    <property type="match status" value="1"/>
</dbReference>
<feature type="domain" description="FAD dependent oxidoreductase" evidence="7">
    <location>
        <begin position="247"/>
        <end position="446"/>
    </location>
</feature>
<evidence type="ECO:0000256" key="3">
    <source>
        <dbReference type="ARBA" id="ARBA00022630"/>
    </source>
</evidence>
<dbReference type="PANTHER" id="PTHR11530">
    <property type="entry name" value="D-AMINO ACID OXIDASE"/>
    <property type="match status" value="1"/>
</dbReference>
<dbReference type="SUPFAM" id="SSF51971">
    <property type="entry name" value="Nucleotide-binding domain"/>
    <property type="match status" value="1"/>
</dbReference>
<dbReference type="RefSeq" id="XP_014654875.1">
    <property type="nucleotide sequence ID" value="XM_014799389.1"/>
</dbReference>
<dbReference type="GeneID" id="26305968"/>
<dbReference type="Pfam" id="PF01266">
    <property type="entry name" value="DAO"/>
    <property type="match status" value="1"/>
</dbReference>
<evidence type="ECO:0000256" key="6">
    <source>
        <dbReference type="SAM" id="MobiDB-lite"/>
    </source>
</evidence>
<protein>
    <submittedName>
        <fullName evidence="8">Nucleotide-binding domain-containing protein</fullName>
    </submittedName>
</protein>
<name>A0A081CJK9_PSEA2</name>
<dbReference type="PANTHER" id="PTHR11530:SF30">
    <property type="entry name" value="FAD DEPENDENT OXIDOREDUCTASE DOMAIN-CONTAINING PROTEIN"/>
    <property type="match status" value="1"/>
</dbReference>
<dbReference type="Proteomes" id="UP000053758">
    <property type="component" value="Unassembled WGS sequence"/>
</dbReference>
<dbReference type="GO" id="GO:0019478">
    <property type="term" value="P:D-amino acid catabolic process"/>
    <property type="evidence" value="ECO:0007669"/>
    <property type="project" value="TreeGrafter"/>
</dbReference>
<evidence type="ECO:0000313" key="9">
    <source>
        <dbReference type="Proteomes" id="UP000053758"/>
    </source>
</evidence>
<dbReference type="EMBL" id="DF830082">
    <property type="protein sequence ID" value="GAK66855.1"/>
    <property type="molecule type" value="Genomic_DNA"/>
</dbReference>
<dbReference type="InterPro" id="IPR023209">
    <property type="entry name" value="DAO"/>
</dbReference>
<feature type="region of interest" description="Disordered" evidence="6">
    <location>
        <begin position="1"/>
        <end position="34"/>
    </location>
</feature>
<dbReference type="InterPro" id="IPR006076">
    <property type="entry name" value="FAD-dep_OxRdtase"/>
</dbReference>
<keyword evidence="9" id="KW-1185">Reference proteome</keyword>
<proteinExistence type="inferred from homology"/>
<keyword evidence="5" id="KW-0560">Oxidoreductase</keyword>
<dbReference type="SUPFAM" id="SSF54373">
    <property type="entry name" value="FAD-linked reductases, C-terminal domain"/>
    <property type="match status" value="1"/>
</dbReference>
<evidence type="ECO:0000313" key="8">
    <source>
        <dbReference type="EMBL" id="GAK66855.1"/>
    </source>
</evidence>
<dbReference type="GO" id="GO:0005737">
    <property type="term" value="C:cytoplasm"/>
    <property type="evidence" value="ECO:0007669"/>
    <property type="project" value="TreeGrafter"/>
</dbReference>
<reference evidence="9" key="1">
    <citation type="journal article" date="2014" name="Genome Announc.">
        <title>Draft Genome Sequence of the Yeast Pseudozyma antarctica Type Strain JCM10317, a Producer of the Glycolipid Biosurfactants, Mannosylerythritol Lipids.</title>
        <authorList>
            <person name="Saika A."/>
            <person name="Koike H."/>
            <person name="Hori T."/>
            <person name="Fukuoka T."/>
            <person name="Sato S."/>
            <person name="Habe H."/>
            <person name="Kitamoto D."/>
            <person name="Morita T."/>
        </authorList>
    </citation>
    <scope>NUCLEOTIDE SEQUENCE [LARGE SCALE GENOMIC DNA]</scope>
    <source>
        <strain evidence="9">JCM 10317</strain>
    </source>
</reference>
<evidence type="ECO:0000259" key="7">
    <source>
        <dbReference type="Pfam" id="PF01266"/>
    </source>
</evidence>
<dbReference type="HOGENOM" id="CLU_034311_1_0_1"/>
<dbReference type="Gene3D" id="3.40.50.720">
    <property type="entry name" value="NAD(P)-binding Rossmann-like Domain"/>
    <property type="match status" value="1"/>
</dbReference>
<sequence>MCNEVPDQDPDRENPLDDKARRQLDRPKTRPQALARRISATKTRKLTGPRRRNTLFPTPCTELQQRVTTSHSNYIIIYTIVSTSISHFAGAMSNRPHVVVLGAGVLGLTDAFELRERGYKITILARDLPQDTFAQTFASPWAGANWCSFATLEDKANQRRDAITFQKWLELHRQLPPEVMAMVDFTDISPTKREAKDVWFSSLVPDFSVLPNGDGTGAHAIKYKSFTISVPLYTRWLVSELTATTPQLMNAARAGPPVDIRRCSTMQSLAAVRSLIPDCTLVVNATGVGAGDLADVRDSNVYPIRGQTVLVKVPSFKAPSMGARCVMKLGSPANYVIPRARSGEVILGGSFDIRQSSTTPDRELAETIMRECAKLVPEIVPPGKTWRDIPVISHNVGLRPAREGGVRVELEVLKNDAKPLTVVHSYGIGPAGYQASFGIAKEVADLIDAHAQQVRPHL</sequence>
<comment type="cofactor">
    <cofactor evidence="1">
        <name>FAD</name>
        <dbReference type="ChEBI" id="CHEBI:57692"/>
    </cofactor>
</comment>
<comment type="similarity">
    <text evidence="2">Belongs to the DAMOX/DASOX family.</text>
</comment>
<dbReference type="GO" id="GO:0071949">
    <property type="term" value="F:FAD binding"/>
    <property type="evidence" value="ECO:0007669"/>
    <property type="project" value="InterPro"/>
</dbReference>
<dbReference type="AlphaFoldDB" id="A0A081CJK9"/>